<dbReference type="Pfam" id="PF00657">
    <property type="entry name" value="Lipase_GDSL"/>
    <property type="match status" value="1"/>
</dbReference>
<dbReference type="EMBL" id="JAATIP010000084">
    <property type="protein sequence ID" value="KAF4376762.1"/>
    <property type="molecule type" value="Genomic_DNA"/>
</dbReference>
<comment type="caution">
    <text evidence="2">The sequence shown here is derived from an EMBL/GenBank/DDBJ whole genome shotgun (WGS) entry which is preliminary data.</text>
</comment>
<evidence type="ECO:0000256" key="1">
    <source>
        <dbReference type="ARBA" id="ARBA00008668"/>
    </source>
</evidence>
<dbReference type="PANTHER" id="PTHR45642:SF67">
    <property type="entry name" value="GDSL-LIKE LIPASE_ACYLHYDROLASE FAMILY PROTEIN, EXPRESSED"/>
    <property type="match status" value="1"/>
</dbReference>
<accession>A0A7J6G1T6</accession>
<dbReference type="PANTHER" id="PTHR45642">
    <property type="entry name" value="GDSL ESTERASE/LIPASE EXL3"/>
    <property type="match status" value="1"/>
</dbReference>
<dbReference type="Proteomes" id="UP000525078">
    <property type="component" value="Unassembled WGS sequence"/>
</dbReference>
<dbReference type="InterPro" id="IPR050592">
    <property type="entry name" value="GDSL_lipolytic_enzyme"/>
</dbReference>
<dbReference type="InterPro" id="IPR001087">
    <property type="entry name" value="GDSL"/>
</dbReference>
<gene>
    <name evidence="2" type="ORF">F8388_025633</name>
</gene>
<dbReference type="InterPro" id="IPR036514">
    <property type="entry name" value="SGNH_hydro_sf"/>
</dbReference>
<dbReference type="SUPFAM" id="SSF52266">
    <property type="entry name" value="SGNH hydrolase"/>
    <property type="match status" value="1"/>
</dbReference>
<sequence length="267" mass="29016">MAFVMNGRDDLCPSPCSNLVRRLYTLDVGNNNILPTLIKSNFPPYGRDFDGHNPTGRFSNGKLAIDFLGTNLLMRANFASAGSGYDDSTANLYLSLSLNKQLEYYKEFQAKVVGMVGEANASSIFSGGLYVISAGTSDFIQNYYISPVLQITYPTVNQYFNILLRNYEQFVENLYSLGARSIGVTSLPPLGCLPGMITLFGLGFLETRKGCCGTGLFESAMLCNALSIGTCSNASNYVFWDAFHPTEATNAVLAPQIAQAGTSLVFH</sequence>
<proteinExistence type="inferred from homology"/>
<dbReference type="Gene3D" id="3.40.50.1110">
    <property type="entry name" value="SGNH hydrolase"/>
    <property type="match status" value="2"/>
</dbReference>
<evidence type="ECO:0000313" key="3">
    <source>
        <dbReference type="Proteomes" id="UP000525078"/>
    </source>
</evidence>
<reference evidence="2 3" key="1">
    <citation type="journal article" date="2020" name="bioRxiv">
        <title>Sequence and annotation of 42 cannabis genomes reveals extensive copy number variation in cannabinoid synthesis and pathogen resistance genes.</title>
        <authorList>
            <person name="Mckernan K.J."/>
            <person name="Helbert Y."/>
            <person name="Kane L.T."/>
            <person name="Ebling H."/>
            <person name="Zhang L."/>
            <person name="Liu B."/>
            <person name="Eaton Z."/>
            <person name="Mclaughlin S."/>
            <person name="Kingan S."/>
            <person name="Baybayan P."/>
            <person name="Concepcion G."/>
            <person name="Jordan M."/>
            <person name="Riva A."/>
            <person name="Barbazuk W."/>
            <person name="Harkins T."/>
        </authorList>
    </citation>
    <scope>NUCLEOTIDE SEQUENCE [LARGE SCALE GENOMIC DNA]</scope>
    <source>
        <strain evidence="3">cv. Jamaican Lion 4</strain>
        <tissue evidence="2">Leaf</tissue>
    </source>
</reference>
<dbReference type="AlphaFoldDB" id="A0A7J6G1T6"/>
<evidence type="ECO:0000313" key="2">
    <source>
        <dbReference type="EMBL" id="KAF4376762.1"/>
    </source>
</evidence>
<dbReference type="GO" id="GO:0016788">
    <property type="term" value="F:hydrolase activity, acting on ester bonds"/>
    <property type="evidence" value="ECO:0007669"/>
    <property type="project" value="InterPro"/>
</dbReference>
<protein>
    <recommendedName>
        <fullName evidence="4">GDSL esterase/lipase</fullName>
    </recommendedName>
</protein>
<evidence type="ECO:0008006" key="4">
    <source>
        <dbReference type="Google" id="ProtNLM"/>
    </source>
</evidence>
<organism evidence="2 3">
    <name type="scientific">Cannabis sativa</name>
    <name type="common">Hemp</name>
    <name type="synonym">Marijuana</name>
    <dbReference type="NCBI Taxonomy" id="3483"/>
    <lineage>
        <taxon>Eukaryota</taxon>
        <taxon>Viridiplantae</taxon>
        <taxon>Streptophyta</taxon>
        <taxon>Embryophyta</taxon>
        <taxon>Tracheophyta</taxon>
        <taxon>Spermatophyta</taxon>
        <taxon>Magnoliopsida</taxon>
        <taxon>eudicotyledons</taxon>
        <taxon>Gunneridae</taxon>
        <taxon>Pentapetalae</taxon>
        <taxon>rosids</taxon>
        <taxon>fabids</taxon>
        <taxon>Rosales</taxon>
        <taxon>Cannabaceae</taxon>
        <taxon>Cannabis</taxon>
    </lineage>
</organism>
<comment type="similarity">
    <text evidence="1">Belongs to the 'GDSL' lipolytic enzyme family.</text>
</comment>
<name>A0A7J6G1T6_CANSA</name>